<dbReference type="InterPro" id="IPR010998">
    <property type="entry name" value="Integrase_recombinase_N"/>
</dbReference>
<dbReference type="EMBL" id="CP118166">
    <property type="protein sequence ID" value="WDI30542.1"/>
    <property type="molecule type" value="Genomic_DNA"/>
</dbReference>
<comment type="similarity">
    <text evidence="1">Belongs to the 'phage' integrase family.</text>
</comment>
<dbReference type="InterPro" id="IPR013762">
    <property type="entry name" value="Integrase-like_cat_sf"/>
</dbReference>
<keyword evidence="7" id="KW-1185">Reference proteome</keyword>
<evidence type="ECO:0000256" key="2">
    <source>
        <dbReference type="ARBA" id="ARBA00022908"/>
    </source>
</evidence>
<keyword evidence="4" id="KW-0233">DNA recombination</keyword>
<dbReference type="KEGG" id="hfl:PUV54_11300"/>
<dbReference type="AlphaFoldDB" id="A0AAE9ZDK6"/>
<dbReference type="CDD" id="cd00796">
    <property type="entry name" value="INT_Rci_Hp1_C"/>
    <property type="match status" value="1"/>
</dbReference>
<protein>
    <submittedName>
        <fullName evidence="6">Tyrosine-type recombinase/integrase</fullName>
    </submittedName>
</protein>
<evidence type="ECO:0000313" key="7">
    <source>
        <dbReference type="Proteomes" id="UP001214043"/>
    </source>
</evidence>
<accession>A0AAE9ZDK6</accession>
<dbReference type="Pfam" id="PF14659">
    <property type="entry name" value="Phage_int_SAM_3"/>
    <property type="match status" value="1"/>
</dbReference>
<evidence type="ECO:0000256" key="4">
    <source>
        <dbReference type="ARBA" id="ARBA00023172"/>
    </source>
</evidence>
<evidence type="ECO:0000256" key="1">
    <source>
        <dbReference type="ARBA" id="ARBA00008857"/>
    </source>
</evidence>
<keyword evidence="3" id="KW-0238">DNA-binding</keyword>
<dbReference type="Gene3D" id="1.10.443.10">
    <property type="entry name" value="Intergrase catalytic core"/>
    <property type="match status" value="1"/>
</dbReference>
<organism evidence="6 7">
    <name type="scientific">Hyphococcus flavus</name>
    <dbReference type="NCBI Taxonomy" id="1866326"/>
    <lineage>
        <taxon>Bacteria</taxon>
        <taxon>Pseudomonadati</taxon>
        <taxon>Pseudomonadota</taxon>
        <taxon>Alphaproteobacteria</taxon>
        <taxon>Parvularculales</taxon>
        <taxon>Parvularculaceae</taxon>
        <taxon>Hyphococcus</taxon>
    </lineage>
</organism>
<gene>
    <name evidence="6" type="ORF">PUV54_11300</name>
</gene>
<dbReference type="InterPro" id="IPR011010">
    <property type="entry name" value="DNA_brk_join_enz"/>
</dbReference>
<dbReference type="Pfam" id="PF13356">
    <property type="entry name" value="Arm-DNA-bind_3"/>
    <property type="match status" value="1"/>
</dbReference>
<dbReference type="Gene3D" id="1.10.150.130">
    <property type="match status" value="1"/>
</dbReference>
<dbReference type="GO" id="GO:0015074">
    <property type="term" value="P:DNA integration"/>
    <property type="evidence" value="ECO:0007669"/>
    <property type="project" value="UniProtKB-KW"/>
</dbReference>
<evidence type="ECO:0000259" key="5">
    <source>
        <dbReference type="PROSITE" id="PS51898"/>
    </source>
</evidence>
<dbReference type="PANTHER" id="PTHR30629:SF2">
    <property type="entry name" value="PROPHAGE INTEGRASE INTS-RELATED"/>
    <property type="match status" value="1"/>
</dbReference>
<dbReference type="Proteomes" id="UP001214043">
    <property type="component" value="Chromosome"/>
</dbReference>
<dbReference type="GO" id="GO:0006310">
    <property type="term" value="P:DNA recombination"/>
    <property type="evidence" value="ECO:0007669"/>
    <property type="project" value="UniProtKB-KW"/>
</dbReference>
<reference evidence="6" key="1">
    <citation type="submission" date="2023-02" db="EMBL/GenBank/DDBJ databases">
        <title>Genome sequence of Hyphococcus flavus.</title>
        <authorList>
            <person name="Rong J.-C."/>
            <person name="Zhao Q."/>
            <person name="Yi M."/>
            <person name="Wu J.-Y."/>
        </authorList>
    </citation>
    <scope>NUCLEOTIDE SEQUENCE</scope>
    <source>
        <strain evidence="6">MCCC 1K03223</strain>
    </source>
</reference>
<dbReference type="PANTHER" id="PTHR30629">
    <property type="entry name" value="PROPHAGE INTEGRASE"/>
    <property type="match status" value="1"/>
</dbReference>
<name>A0AAE9ZDK6_9PROT</name>
<dbReference type="Pfam" id="PF00589">
    <property type="entry name" value="Phage_integrase"/>
    <property type="match status" value="1"/>
</dbReference>
<dbReference type="RefSeq" id="WP_274492344.1">
    <property type="nucleotide sequence ID" value="NZ_CP118166.1"/>
</dbReference>
<dbReference type="Gene3D" id="3.30.160.390">
    <property type="entry name" value="Integrase, DNA-binding domain"/>
    <property type="match status" value="1"/>
</dbReference>
<dbReference type="GO" id="GO:0003677">
    <property type="term" value="F:DNA binding"/>
    <property type="evidence" value="ECO:0007669"/>
    <property type="project" value="UniProtKB-KW"/>
</dbReference>
<feature type="domain" description="Tyr recombinase" evidence="5">
    <location>
        <begin position="195"/>
        <end position="371"/>
    </location>
</feature>
<keyword evidence="2" id="KW-0229">DNA integration</keyword>
<dbReference type="InterPro" id="IPR002104">
    <property type="entry name" value="Integrase_catalytic"/>
</dbReference>
<dbReference type="InterPro" id="IPR038488">
    <property type="entry name" value="Integrase_DNA-bd_sf"/>
</dbReference>
<dbReference type="InterPro" id="IPR004107">
    <property type="entry name" value="Integrase_SAM-like_N"/>
</dbReference>
<evidence type="ECO:0000313" key="6">
    <source>
        <dbReference type="EMBL" id="WDI30542.1"/>
    </source>
</evidence>
<dbReference type="SUPFAM" id="SSF56349">
    <property type="entry name" value="DNA breaking-rejoining enzymes"/>
    <property type="match status" value="1"/>
</dbReference>
<sequence length="393" mass="44138">MAGKITKRRVDAAKPDETLWDSVLPGFGLRVFASGARSYVLKYRRGSVQRWFTIGRHGVWTPEQARKEAKRLIGRIEEGADPARDKALDRNAETLEAFAERYLEDYSRAFKKPSSAGDDAANLKNHIIPALGRLNLKDITRSDIKDFHLSMKATPYAANRCRALLSHMFKKAEAWGVRPDGSNPTLHVEKFKEKSRDRHLSARELRRLGRVMRVLDKSERWPYEVAAIRLLLFTGARLNEILSLRWEHVDFQARLLRLPDSKTGEKTIALAAPALELLSNLPRQDKNPHVICGRKKGAHLVNLQKPWRRIRKAALLDDVRLHDLRHSFASVAAAGGQSLPLIGSLLGHKQPQTTQRYAHFADDPRLTAADATANAIFANLGGKSGEIVALKKA</sequence>
<dbReference type="InterPro" id="IPR025166">
    <property type="entry name" value="Integrase_DNA_bind_dom"/>
</dbReference>
<dbReference type="InterPro" id="IPR050808">
    <property type="entry name" value="Phage_Integrase"/>
</dbReference>
<dbReference type="PROSITE" id="PS51898">
    <property type="entry name" value="TYR_RECOMBINASE"/>
    <property type="match status" value="1"/>
</dbReference>
<proteinExistence type="inferred from homology"/>
<evidence type="ECO:0000256" key="3">
    <source>
        <dbReference type="ARBA" id="ARBA00023125"/>
    </source>
</evidence>